<evidence type="ECO:0000256" key="2">
    <source>
        <dbReference type="ARBA" id="ARBA00022649"/>
    </source>
</evidence>
<protein>
    <recommendedName>
        <fullName evidence="10">Toxin HicA</fullName>
    </recommendedName>
</protein>
<evidence type="ECO:0008006" key="10">
    <source>
        <dbReference type="Google" id="ProtNLM"/>
    </source>
</evidence>
<keyword evidence="4" id="KW-0255">Endonuclease</keyword>
<dbReference type="Proteomes" id="UP000229342">
    <property type="component" value="Unassembled WGS sequence"/>
</dbReference>
<dbReference type="InterPro" id="IPR038570">
    <property type="entry name" value="HicA_sf"/>
</dbReference>
<dbReference type="GO" id="GO:0003729">
    <property type="term" value="F:mRNA binding"/>
    <property type="evidence" value="ECO:0007669"/>
    <property type="project" value="InterPro"/>
</dbReference>
<dbReference type="Gene3D" id="3.30.920.30">
    <property type="entry name" value="Hypothetical protein"/>
    <property type="match status" value="1"/>
</dbReference>
<evidence type="ECO:0000256" key="1">
    <source>
        <dbReference type="ARBA" id="ARBA00006620"/>
    </source>
</evidence>
<evidence type="ECO:0000313" key="9">
    <source>
        <dbReference type="Proteomes" id="UP000229342"/>
    </source>
</evidence>
<dbReference type="GO" id="GO:0016787">
    <property type="term" value="F:hydrolase activity"/>
    <property type="evidence" value="ECO:0007669"/>
    <property type="project" value="UniProtKB-KW"/>
</dbReference>
<keyword evidence="6" id="KW-0694">RNA-binding</keyword>
<dbReference type="InterPro" id="IPR012933">
    <property type="entry name" value="HicA_mRNA_interferase"/>
</dbReference>
<reference evidence="8 9" key="1">
    <citation type="submission" date="2017-09" db="EMBL/GenBank/DDBJ databases">
        <title>Depth-based differentiation of microbial function through sediment-hosted aquifers and enrichment of novel symbionts in the deep terrestrial subsurface.</title>
        <authorList>
            <person name="Probst A.J."/>
            <person name="Ladd B."/>
            <person name="Jarett J.K."/>
            <person name="Geller-Mcgrath D.E."/>
            <person name="Sieber C.M."/>
            <person name="Emerson J.B."/>
            <person name="Anantharaman K."/>
            <person name="Thomas B.C."/>
            <person name="Malmstrom R."/>
            <person name="Stieglmeier M."/>
            <person name="Klingl A."/>
            <person name="Woyke T."/>
            <person name="Ryan C.M."/>
            <person name="Banfield J.F."/>
        </authorList>
    </citation>
    <scope>NUCLEOTIDE SEQUENCE [LARGE SCALE GENOMIC DNA]</scope>
    <source>
        <strain evidence="8">CG11_big_fil_rev_8_21_14_0_20_46_11</strain>
    </source>
</reference>
<organism evidence="8 9">
    <name type="scientific">Candidatus Taylorbacteria bacterium CG11_big_fil_rev_8_21_14_0_20_46_11</name>
    <dbReference type="NCBI Taxonomy" id="1975025"/>
    <lineage>
        <taxon>Bacteria</taxon>
        <taxon>Candidatus Tayloriibacteriota</taxon>
    </lineage>
</organism>
<evidence type="ECO:0000256" key="4">
    <source>
        <dbReference type="ARBA" id="ARBA00022759"/>
    </source>
</evidence>
<dbReference type="AlphaFoldDB" id="A0A2H0KAI8"/>
<keyword evidence="3" id="KW-0540">Nuclease</keyword>
<evidence type="ECO:0000256" key="6">
    <source>
        <dbReference type="ARBA" id="ARBA00022884"/>
    </source>
</evidence>
<comment type="similarity">
    <text evidence="1">Belongs to the HicA mRNA interferase family.</text>
</comment>
<comment type="caution">
    <text evidence="8">The sequence shown here is derived from an EMBL/GenBank/DDBJ whole genome shotgun (WGS) entry which is preliminary data.</text>
</comment>
<accession>A0A2H0KAI8</accession>
<dbReference type="EMBL" id="PCVG01000067">
    <property type="protein sequence ID" value="PIQ68256.1"/>
    <property type="molecule type" value="Genomic_DNA"/>
</dbReference>
<evidence type="ECO:0000256" key="7">
    <source>
        <dbReference type="ARBA" id="ARBA00023016"/>
    </source>
</evidence>
<evidence type="ECO:0000313" key="8">
    <source>
        <dbReference type="EMBL" id="PIQ68256.1"/>
    </source>
</evidence>
<sequence length="77" mass="9021">MPHGLKNWKFIDVRRFLHEHGFVFDHITGSHHFYGTVRNGEEFQVCVQFHGSRSIKPKTMKSIVKQSGIPQKEWTGK</sequence>
<dbReference type="SUPFAM" id="SSF54786">
    <property type="entry name" value="YcfA/nrd intein domain"/>
    <property type="match status" value="1"/>
</dbReference>
<name>A0A2H0KAI8_9BACT</name>
<keyword evidence="2" id="KW-1277">Toxin-antitoxin system</keyword>
<evidence type="ECO:0000256" key="3">
    <source>
        <dbReference type="ARBA" id="ARBA00022722"/>
    </source>
</evidence>
<gene>
    <name evidence="8" type="ORF">COV91_05115</name>
</gene>
<proteinExistence type="inferred from homology"/>
<dbReference type="GO" id="GO:0004519">
    <property type="term" value="F:endonuclease activity"/>
    <property type="evidence" value="ECO:0007669"/>
    <property type="project" value="UniProtKB-KW"/>
</dbReference>
<evidence type="ECO:0000256" key="5">
    <source>
        <dbReference type="ARBA" id="ARBA00022801"/>
    </source>
</evidence>
<keyword evidence="7" id="KW-0346">Stress response</keyword>
<keyword evidence="5" id="KW-0378">Hydrolase</keyword>
<dbReference type="Pfam" id="PF07927">
    <property type="entry name" value="HicA_toxin"/>
    <property type="match status" value="1"/>
</dbReference>